<feature type="signal peptide" evidence="1">
    <location>
        <begin position="1"/>
        <end position="16"/>
    </location>
</feature>
<feature type="chain" id="PRO_5025440718" description="Peptidase M10 metallopeptidase domain-containing protein" evidence="1">
    <location>
        <begin position="17"/>
        <end position="443"/>
    </location>
</feature>
<evidence type="ECO:0000313" key="2">
    <source>
        <dbReference type="EMBL" id="KAF2746287.1"/>
    </source>
</evidence>
<dbReference type="SUPFAM" id="SSF55486">
    <property type="entry name" value="Metalloproteases ('zincins'), catalytic domain"/>
    <property type="match status" value="1"/>
</dbReference>
<protein>
    <recommendedName>
        <fullName evidence="4">Peptidase M10 metallopeptidase domain-containing protein</fullName>
    </recommendedName>
</protein>
<dbReference type="OrthoDB" id="406838at2759"/>
<gene>
    <name evidence="2" type="ORF">M011DRAFT_91150</name>
</gene>
<dbReference type="Proteomes" id="UP000799440">
    <property type="component" value="Unassembled WGS sequence"/>
</dbReference>
<keyword evidence="1" id="KW-0732">Signal</keyword>
<dbReference type="EMBL" id="MU006578">
    <property type="protein sequence ID" value="KAF2746287.1"/>
    <property type="molecule type" value="Genomic_DNA"/>
</dbReference>
<proteinExistence type="predicted"/>
<evidence type="ECO:0000313" key="3">
    <source>
        <dbReference type="Proteomes" id="UP000799440"/>
    </source>
</evidence>
<accession>A0A6A6VAW9</accession>
<evidence type="ECO:0008006" key="4">
    <source>
        <dbReference type="Google" id="ProtNLM"/>
    </source>
</evidence>
<keyword evidence="3" id="KW-1185">Reference proteome</keyword>
<dbReference type="AlphaFoldDB" id="A0A6A6VAW9"/>
<sequence length="443" mass="49236">MKFLTLLSLLPTFTLSLTLPHPAPLPRQTTHQSLKPGAYLLTFTPSSPSKTSIYSGTLRVTSNDTTLHISGDLYNTTTLPSPSTGIPIQPRSNYFSFLRGISYTPLPENDGFTLGLESYPLTGFRAVMRFTDTIWASEPVDGGYTISFSRGTPEEGAGYPDAENYFTGTVTSTTDSKKELGTMTLGYLSPFLRRATLELASVSGVELPVSDISGTKTWKTVFESVGWDMSVAEGDRNVPEPDPANELGKEYWNEDQEHDAMLKHRSPTDFDTEWKIWLLVIRKSSQVTRGAMIDTNLRQNNIPREGTMITSDWVVGTWVDGTPGSRDGVTWPSAVAGKKFVDVKNAWFRTAVHEVGHVLSLTHPYDFMNDVMTDTPSFVTAGEEGWTEKQFPENITPETFRFSEMDTMILQHRPDAHVRPGFVDFGPPTDVSVFGGWKEKCEN</sequence>
<reference evidence="2" key="1">
    <citation type="journal article" date="2020" name="Stud. Mycol.">
        <title>101 Dothideomycetes genomes: a test case for predicting lifestyles and emergence of pathogens.</title>
        <authorList>
            <person name="Haridas S."/>
            <person name="Albert R."/>
            <person name="Binder M."/>
            <person name="Bloem J."/>
            <person name="Labutti K."/>
            <person name="Salamov A."/>
            <person name="Andreopoulos B."/>
            <person name="Baker S."/>
            <person name="Barry K."/>
            <person name="Bills G."/>
            <person name="Bluhm B."/>
            <person name="Cannon C."/>
            <person name="Castanera R."/>
            <person name="Culley D."/>
            <person name="Daum C."/>
            <person name="Ezra D."/>
            <person name="Gonzalez J."/>
            <person name="Henrissat B."/>
            <person name="Kuo A."/>
            <person name="Liang C."/>
            <person name="Lipzen A."/>
            <person name="Lutzoni F."/>
            <person name="Magnuson J."/>
            <person name="Mondo S."/>
            <person name="Nolan M."/>
            <person name="Ohm R."/>
            <person name="Pangilinan J."/>
            <person name="Park H.-J."/>
            <person name="Ramirez L."/>
            <person name="Alfaro M."/>
            <person name="Sun H."/>
            <person name="Tritt A."/>
            <person name="Yoshinaga Y."/>
            <person name="Zwiers L.-H."/>
            <person name="Turgeon B."/>
            <person name="Goodwin S."/>
            <person name="Spatafora J."/>
            <person name="Crous P."/>
            <person name="Grigoriev I."/>
        </authorList>
    </citation>
    <scope>NUCLEOTIDE SEQUENCE</scope>
    <source>
        <strain evidence="2">CBS 119925</strain>
    </source>
</reference>
<organism evidence="2 3">
    <name type="scientific">Sporormia fimetaria CBS 119925</name>
    <dbReference type="NCBI Taxonomy" id="1340428"/>
    <lineage>
        <taxon>Eukaryota</taxon>
        <taxon>Fungi</taxon>
        <taxon>Dikarya</taxon>
        <taxon>Ascomycota</taxon>
        <taxon>Pezizomycotina</taxon>
        <taxon>Dothideomycetes</taxon>
        <taxon>Pleosporomycetidae</taxon>
        <taxon>Pleosporales</taxon>
        <taxon>Sporormiaceae</taxon>
        <taxon>Sporormia</taxon>
    </lineage>
</organism>
<evidence type="ECO:0000256" key="1">
    <source>
        <dbReference type="SAM" id="SignalP"/>
    </source>
</evidence>
<name>A0A6A6VAW9_9PLEO</name>